<dbReference type="RefSeq" id="WP_201945093.1">
    <property type="nucleotide sequence ID" value="NZ_JAERRJ010000002.1"/>
</dbReference>
<dbReference type="Gene3D" id="1.20.1250.20">
    <property type="entry name" value="MFS general substrate transporter like domains"/>
    <property type="match status" value="1"/>
</dbReference>
<keyword evidence="3" id="KW-1185">Reference proteome</keyword>
<comment type="caution">
    <text evidence="2">The sequence shown here is derived from an EMBL/GenBank/DDBJ whole genome shotgun (WGS) entry which is preliminary data.</text>
</comment>
<reference evidence="2 3" key="1">
    <citation type="submission" date="2021-01" db="EMBL/GenBank/DDBJ databases">
        <title>WGS of actinomycetes isolated from Thailand.</title>
        <authorList>
            <person name="Thawai C."/>
        </authorList>
    </citation>
    <scope>NUCLEOTIDE SEQUENCE [LARGE SCALE GENOMIC DNA]</scope>
    <source>
        <strain evidence="2 3">LPG 2</strain>
    </source>
</reference>
<proteinExistence type="predicted"/>
<dbReference type="EMBL" id="JAERRJ010000002">
    <property type="protein sequence ID" value="MBL1074283.1"/>
    <property type="molecule type" value="Genomic_DNA"/>
</dbReference>
<accession>A0ABS1M0T0</accession>
<keyword evidence="1" id="KW-0812">Transmembrane</keyword>
<keyword evidence="1" id="KW-0472">Membrane</keyword>
<evidence type="ECO:0000313" key="3">
    <source>
        <dbReference type="Proteomes" id="UP000602198"/>
    </source>
</evidence>
<gene>
    <name evidence="2" type="ORF">JK358_07720</name>
</gene>
<protein>
    <recommendedName>
        <fullName evidence="4">Major facilitator superfamily (MFS) profile domain-containing protein</fullName>
    </recommendedName>
</protein>
<evidence type="ECO:0008006" key="4">
    <source>
        <dbReference type="Google" id="ProtNLM"/>
    </source>
</evidence>
<name>A0ABS1M0T0_9NOCA</name>
<sequence length="72" mass="7191">MDTALVTMVLPSAEDAARDMGVLNVANAGPQILGPFVASAVVSLGGYTPLFLVGGVLVVLGALAVAPIRSVR</sequence>
<organism evidence="2 3">
    <name type="scientific">Nocardia acididurans</name>
    <dbReference type="NCBI Taxonomy" id="2802282"/>
    <lineage>
        <taxon>Bacteria</taxon>
        <taxon>Bacillati</taxon>
        <taxon>Actinomycetota</taxon>
        <taxon>Actinomycetes</taxon>
        <taxon>Mycobacteriales</taxon>
        <taxon>Nocardiaceae</taxon>
        <taxon>Nocardia</taxon>
    </lineage>
</organism>
<dbReference type="Proteomes" id="UP000602198">
    <property type="component" value="Unassembled WGS sequence"/>
</dbReference>
<evidence type="ECO:0000313" key="2">
    <source>
        <dbReference type="EMBL" id="MBL1074283.1"/>
    </source>
</evidence>
<dbReference type="SUPFAM" id="SSF103473">
    <property type="entry name" value="MFS general substrate transporter"/>
    <property type="match status" value="1"/>
</dbReference>
<feature type="transmembrane region" description="Helical" evidence="1">
    <location>
        <begin position="44"/>
        <end position="66"/>
    </location>
</feature>
<evidence type="ECO:0000256" key="1">
    <source>
        <dbReference type="SAM" id="Phobius"/>
    </source>
</evidence>
<dbReference type="InterPro" id="IPR036259">
    <property type="entry name" value="MFS_trans_sf"/>
</dbReference>
<keyword evidence="1" id="KW-1133">Transmembrane helix</keyword>